<dbReference type="SMART" id="SM00116">
    <property type="entry name" value="CBS"/>
    <property type="match status" value="2"/>
</dbReference>
<proteinExistence type="predicted"/>
<dbReference type="EMBL" id="BJTG01000011">
    <property type="protein sequence ID" value="GEJ59163.1"/>
    <property type="molecule type" value="Genomic_DNA"/>
</dbReference>
<dbReference type="PROSITE" id="PS51371">
    <property type="entry name" value="CBS"/>
    <property type="match status" value="2"/>
</dbReference>
<evidence type="ECO:0000313" key="4">
    <source>
        <dbReference type="EMBL" id="GEJ59163.1"/>
    </source>
</evidence>
<dbReference type="InterPro" id="IPR046342">
    <property type="entry name" value="CBS_dom_sf"/>
</dbReference>
<feature type="domain" description="CBS" evidence="3">
    <location>
        <begin position="87"/>
        <end position="146"/>
    </location>
</feature>
<dbReference type="SUPFAM" id="SSF54631">
    <property type="entry name" value="CBS-domain pair"/>
    <property type="match status" value="1"/>
</dbReference>
<dbReference type="RefSeq" id="WP_235969714.1">
    <property type="nucleotide sequence ID" value="NZ_BJTG01000011.1"/>
</dbReference>
<feature type="domain" description="CBS" evidence="3">
    <location>
        <begin position="24"/>
        <end position="81"/>
    </location>
</feature>
<sequence>MQQPDEAAPAAESGVRTLRVGDFMTRELVTLKETDDLALAEQMLRLGAIRHLPVVRDGKLVGLVTQRDLLRASATRPARTTAASEIMVREPVTVSPTTSLVRAARVMLERKYGCLPVCGDDGALLGIITEADFVRFAADMVQDLDLVAEAVQGSTRA</sequence>
<dbReference type="CDD" id="cd04584">
    <property type="entry name" value="CBS_pair_AcuB_like"/>
    <property type="match status" value="1"/>
</dbReference>
<dbReference type="Pfam" id="PF00571">
    <property type="entry name" value="CBS"/>
    <property type="match status" value="2"/>
</dbReference>
<dbReference type="InterPro" id="IPR051257">
    <property type="entry name" value="Diverse_CBS-Domain"/>
</dbReference>
<dbReference type="PANTHER" id="PTHR43080">
    <property type="entry name" value="CBS DOMAIN-CONTAINING PROTEIN CBSX3, MITOCHONDRIAL"/>
    <property type="match status" value="1"/>
</dbReference>
<reference evidence="5" key="1">
    <citation type="journal article" date="2020" name="Appl. Environ. Microbiol.">
        <title>Diazotrophic Anaeromyxobacter Isolates from Soils.</title>
        <authorList>
            <person name="Masuda Y."/>
            <person name="Yamanaka H."/>
            <person name="Xu Z.X."/>
            <person name="Shiratori Y."/>
            <person name="Aono T."/>
            <person name="Amachi S."/>
            <person name="Senoo K."/>
            <person name="Itoh H."/>
        </authorList>
    </citation>
    <scope>NUCLEOTIDE SEQUENCE [LARGE SCALE GENOMIC DNA]</scope>
    <source>
        <strain evidence="5">R267</strain>
    </source>
</reference>
<evidence type="ECO:0000256" key="2">
    <source>
        <dbReference type="PROSITE-ProRule" id="PRU00703"/>
    </source>
</evidence>
<evidence type="ECO:0000259" key="3">
    <source>
        <dbReference type="PROSITE" id="PS51371"/>
    </source>
</evidence>
<protein>
    <submittedName>
        <fullName evidence="4">Membrane protein</fullName>
    </submittedName>
</protein>
<name>A0A7I9VRV5_9BACT</name>
<dbReference type="InterPro" id="IPR000644">
    <property type="entry name" value="CBS_dom"/>
</dbReference>
<gene>
    <name evidence="4" type="ORF">AMYX_39040</name>
</gene>
<organism evidence="4 5">
    <name type="scientific">Anaeromyxobacter diazotrophicus</name>
    <dbReference type="NCBI Taxonomy" id="2590199"/>
    <lineage>
        <taxon>Bacteria</taxon>
        <taxon>Pseudomonadati</taxon>
        <taxon>Myxococcota</taxon>
        <taxon>Myxococcia</taxon>
        <taxon>Myxococcales</taxon>
        <taxon>Cystobacterineae</taxon>
        <taxon>Anaeromyxobacteraceae</taxon>
        <taxon>Anaeromyxobacter</taxon>
    </lineage>
</organism>
<keyword evidence="5" id="KW-1185">Reference proteome</keyword>
<dbReference type="AlphaFoldDB" id="A0A7I9VRV5"/>
<dbReference type="PANTHER" id="PTHR43080:SF2">
    <property type="entry name" value="CBS DOMAIN-CONTAINING PROTEIN"/>
    <property type="match status" value="1"/>
</dbReference>
<keyword evidence="1 2" id="KW-0129">CBS domain</keyword>
<evidence type="ECO:0000313" key="5">
    <source>
        <dbReference type="Proteomes" id="UP000503640"/>
    </source>
</evidence>
<accession>A0A7I9VRV5</accession>
<evidence type="ECO:0000256" key="1">
    <source>
        <dbReference type="ARBA" id="ARBA00023122"/>
    </source>
</evidence>
<comment type="caution">
    <text evidence="4">The sequence shown here is derived from an EMBL/GenBank/DDBJ whole genome shotgun (WGS) entry which is preliminary data.</text>
</comment>
<dbReference type="Gene3D" id="3.10.580.10">
    <property type="entry name" value="CBS-domain"/>
    <property type="match status" value="1"/>
</dbReference>
<dbReference type="Proteomes" id="UP000503640">
    <property type="component" value="Unassembled WGS sequence"/>
</dbReference>